<dbReference type="AlphaFoldDB" id="A0A2X1UV67"/>
<evidence type="ECO:0000259" key="1">
    <source>
        <dbReference type="Pfam" id="PF04954"/>
    </source>
</evidence>
<evidence type="ECO:0000313" key="3">
    <source>
        <dbReference type="EMBL" id="SPY07533.1"/>
    </source>
</evidence>
<dbReference type="InterPro" id="IPR039374">
    <property type="entry name" value="SIP_fam"/>
</dbReference>
<dbReference type="RefSeq" id="WP_113062317.1">
    <property type="nucleotide sequence ID" value="NZ_UATH01000001.1"/>
</dbReference>
<evidence type="ECO:0000313" key="4">
    <source>
        <dbReference type="Proteomes" id="UP000250242"/>
    </source>
</evidence>
<reference evidence="3 4" key="1">
    <citation type="submission" date="2018-06" db="EMBL/GenBank/DDBJ databases">
        <authorList>
            <consortium name="Pathogen Informatics"/>
            <person name="Doyle S."/>
        </authorList>
    </citation>
    <scope>NUCLEOTIDE SEQUENCE [LARGE SCALE GENOMIC DNA]</scope>
    <source>
        <strain evidence="3 4">NCTC11009</strain>
    </source>
</reference>
<dbReference type="InterPro" id="IPR019595">
    <property type="entry name" value="DUF2470"/>
</dbReference>
<accession>A0A2X1UV67</accession>
<dbReference type="Gene3D" id="3.20.180.10">
    <property type="entry name" value="PNP-oxidase-like"/>
    <property type="match status" value="1"/>
</dbReference>
<feature type="domain" description="DUF2470" evidence="2">
    <location>
        <begin position="14"/>
        <end position="72"/>
    </location>
</feature>
<dbReference type="Gene3D" id="2.40.30.10">
    <property type="entry name" value="Translation factors"/>
    <property type="match status" value="1"/>
</dbReference>
<dbReference type="PANTHER" id="PTHR30157">
    <property type="entry name" value="FERRIC REDUCTASE, NADPH-DEPENDENT"/>
    <property type="match status" value="1"/>
</dbReference>
<dbReference type="Pfam" id="PF10615">
    <property type="entry name" value="DUF2470"/>
    <property type="match status" value="1"/>
</dbReference>
<dbReference type="Pfam" id="PF04954">
    <property type="entry name" value="SIP"/>
    <property type="match status" value="1"/>
</dbReference>
<dbReference type="Proteomes" id="UP000250242">
    <property type="component" value="Unassembled WGS sequence"/>
</dbReference>
<proteinExistence type="predicted"/>
<dbReference type="InterPro" id="IPR039261">
    <property type="entry name" value="FNR_nucleotide-bd"/>
</dbReference>
<dbReference type="PANTHER" id="PTHR30157:SF0">
    <property type="entry name" value="NADPH-DEPENDENT FERRIC-CHELATE REDUCTASE"/>
    <property type="match status" value="1"/>
</dbReference>
<dbReference type="EMBL" id="UATH01000001">
    <property type="protein sequence ID" value="SPY07533.1"/>
    <property type="molecule type" value="Genomic_DNA"/>
</dbReference>
<sequence>MKRTAINNIDEKLDIIGHLNNEHSDDLLVIANYYGTQSPYQHTQVQDIYEEGVLLHVVTMNGIADEVFIEFSIKGTLEERILYLAFYAMTKQGLSLTGNKHKFFEVVQSRRVSKHMQRIEIKSAVPLPTYYAGYTYGFLLRRIEPSKQSHLQAKVQQFTNGTVSRGFFKRRLDAFLIWLLRVMSSKRRMQLIESMNRSLRLYTLRFAKADNDTGAVTHGAVDVYLHDNSAGNQWVHALKPGDMILSRTEVPERHEYLQTGRNVLIGDESAYPAIAGILELWQNPIPPTVLILLRDNADKAYFDEVSKPAATEMIFFTYEANQQAAPILDYLKTINALDGAWGGLEREEAKQIRHYLRHHLQLEGARNHVKAYWLAKDEGKKSSMLKVKEKRCLS</sequence>
<dbReference type="InterPro" id="IPR037119">
    <property type="entry name" value="Haem_oxidase_HugZ-like_sf"/>
</dbReference>
<dbReference type="Gene3D" id="3.40.50.80">
    <property type="entry name" value="Nucleotide-binding domain of ferredoxin-NADP reductase (FNR) module"/>
    <property type="match status" value="1"/>
</dbReference>
<protein>
    <submittedName>
        <fullName evidence="3">Siderophore-interacting protein</fullName>
    </submittedName>
</protein>
<gene>
    <name evidence="3" type="ORF">NCTC11009_00743</name>
</gene>
<dbReference type="InterPro" id="IPR007037">
    <property type="entry name" value="SIP_rossman_dom"/>
</dbReference>
<name>A0A2X1UV67_9BURK</name>
<evidence type="ECO:0000259" key="2">
    <source>
        <dbReference type="Pfam" id="PF10615"/>
    </source>
</evidence>
<organism evidence="3 4">
    <name type="scientific">Oligella urethralis</name>
    <dbReference type="NCBI Taxonomy" id="90245"/>
    <lineage>
        <taxon>Bacteria</taxon>
        <taxon>Pseudomonadati</taxon>
        <taxon>Pseudomonadota</taxon>
        <taxon>Betaproteobacteria</taxon>
        <taxon>Burkholderiales</taxon>
        <taxon>Alcaligenaceae</taxon>
        <taxon>Oligella</taxon>
    </lineage>
</organism>
<feature type="domain" description="SIP-like Rossmann fold" evidence="1">
    <location>
        <begin position="263"/>
        <end position="373"/>
    </location>
</feature>
<dbReference type="CDD" id="cd06193">
    <property type="entry name" value="siderophore_interacting"/>
    <property type="match status" value="1"/>
</dbReference>